<keyword evidence="2" id="KW-1185">Reference proteome</keyword>
<organism evidence="1 2">
    <name type="scientific">Pyricularia grisea</name>
    <name type="common">Crabgrass-specific blast fungus</name>
    <name type="synonym">Magnaporthe grisea</name>
    <dbReference type="NCBI Taxonomy" id="148305"/>
    <lineage>
        <taxon>Eukaryota</taxon>
        <taxon>Fungi</taxon>
        <taxon>Dikarya</taxon>
        <taxon>Ascomycota</taxon>
        <taxon>Pezizomycotina</taxon>
        <taxon>Sordariomycetes</taxon>
        <taxon>Sordariomycetidae</taxon>
        <taxon>Magnaporthales</taxon>
        <taxon>Pyriculariaceae</taxon>
        <taxon>Pyricularia</taxon>
    </lineage>
</organism>
<proteinExistence type="predicted"/>
<name>A0ABQ8NHL4_PYRGI</name>
<dbReference type="Proteomes" id="UP001059893">
    <property type="component" value="Unassembled WGS sequence"/>
</dbReference>
<evidence type="ECO:0000313" key="1">
    <source>
        <dbReference type="EMBL" id="KAI6296684.1"/>
    </source>
</evidence>
<sequence length="134" mass="14494">MNLWVAGALTKGSDRCCSPPRQSKSSGESCRLRKKGVSSILHCCESSTLQRPNSQPRETPSSTCVNLTNPFANPTKQLPGRHAALHSIPRRRLTDLAVPAAGDSRSVRVDQELEGARIERVLLVEKGCSLGGFI</sequence>
<gene>
    <name evidence="1" type="ORF">MCOR33_006799</name>
</gene>
<dbReference type="EMBL" id="JABSND010000129">
    <property type="protein sequence ID" value="KAI6296684.1"/>
    <property type="molecule type" value="Genomic_DNA"/>
</dbReference>
<comment type="caution">
    <text evidence="1">The sequence shown here is derived from an EMBL/GenBank/DDBJ whole genome shotgun (WGS) entry which is preliminary data.</text>
</comment>
<evidence type="ECO:0000313" key="2">
    <source>
        <dbReference type="Proteomes" id="UP001059893"/>
    </source>
</evidence>
<protein>
    <submittedName>
        <fullName evidence="1">Uncharacterized protein</fullName>
    </submittedName>
</protein>
<reference evidence="1" key="1">
    <citation type="submission" date="2021-01" db="EMBL/GenBank/DDBJ databases">
        <title>Deciphering the adaptive evolutionary patterns associated with biogeogrpahic diversity in the finger millet blast pathogen Magnaporthe oryzae in Eastern Africa.</title>
        <authorList>
            <person name="Onyema G."/>
            <person name="Shittu T.A."/>
            <person name="Dodsworth S."/>
            <person name="Devilliers S."/>
            <person name="Muthumeenakshi S."/>
            <person name="Sreenivasaprasad S."/>
        </authorList>
    </citation>
    <scope>NUCLEOTIDE SEQUENCE</scope>
    <source>
        <strain evidence="1">D15/s37</strain>
    </source>
</reference>
<accession>A0ABQ8NHL4</accession>